<comment type="cofactor">
    <cofactor evidence="2">
        <name>Mg(2+)</name>
        <dbReference type="ChEBI" id="CHEBI:18420"/>
    </cofactor>
</comment>
<evidence type="ECO:0000256" key="7">
    <source>
        <dbReference type="ARBA" id="ARBA00023211"/>
    </source>
</evidence>
<evidence type="ECO:0000256" key="6">
    <source>
        <dbReference type="ARBA" id="ARBA00023027"/>
    </source>
</evidence>
<evidence type="ECO:0000313" key="10">
    <source>
        <dbReference type="Proteomes" id="UP000812966"/>
    </source>
</evidence>
<sequence>MKAITAVQKRLGGFAIDAVELDYSSARYKSTGSYAPPGWLEDLRQYSAIMFGAVGDPDVPDHISLWELILPMRQKFQQFVNVRPCTIYEGMQAPTLKAQSGEDLDWVILRENTEGEYAGQGGRTHVGTPMEVATEVAIFTRMGIERFMRFAFATAAKRPKKLLTIVTKSNAQRYGLTLWDEVAEIVSADYPEVKWDKMLVDAMTVRMIAKPRTLDTIVTTNLQGDILSDLAAGLCGSIGIAPSSSLDPTRTCPSLFEPVHGAAFDIMGKNLANPVAAMLSAVEMLKWLGEQEAAFTLERAVRKSLKEGQTTGDLGGKLSTSEVAEQICSYIEQE</sequence>
<dbReference type="Pfam" id="PF00180">
    <property type="entry name" value="Iso_dh"/>
    <property type="match status" value="1"/>
</dbReference>
<organism evidence="9 10">
    <name type="scientific">Filobasidium floriforme</name>
    <dbReference type="NCBI Taxonomy" id="5210"/>
    <lineage>
        <taxon>Eukaryota</taxon>
        <taxon>Fungi</taxon>
        <taxon>Dikarya</taxon>
        <taxon>Basidiomycota</taxon>
        <taxon>Agaricomycotina</taxon>
        <taxon>Tremellomycetes</taxon>
        <taxon>Filobasidiales</taxon>
        <taxon>Filobasidiaceae</taxon>
        <taxon>Filobasidium</taxon>
    </lineage>
</organism>
<comment type="similarity">
    <text evidence="3">Belongs to the isocitrate and isopropylmalate dehydrogenases family.</text>
</comment>
<evidence type="ECO:0000256" key="2">
    <source>
        <dbReference type="ARBA" id="ARBA00001946"/>
    </source>
</evidence>
<comment type="cofactor">
    <cofactor evidence="1">
        <name>Mn(2+)</name>
        <dbReference type="ChEBI" id="CHEBI:29035"/>
    </cofactor>
</comment>
<keyword evidence="6" id="KW-0520">NAD</keyword>
<dbReference type="AlphaFoldDB" id="A0A8K0JGC5"/>
<dbReference type="SUPFAM" id="SSF53659">
    <property type="entry name" value="Isocitrate/Isopropylmalate dehydrogenase-like"/>
    <property type="match status" value="1"/>
</dbReference>
<keyword evidence="7" id="KW-0464">Manganese</keyword>
<keyword evidence="10" id="KW-1185">Reference proteome</keyword>
<evidence type="ECO:0000256" key="5">
    <source>
        <dbReference type="ARBA" id="ARBA00023002"/>
    </source>
</evidence>
<dbReference type="InterPro" id="IPR050501">
    <property type="entry name" value="ICDH/IPMDH"/>
</dbReference>
<name>A0A8K0JGC5_9TREE</name>
<comment type="caution">
    <text evidence="9">The sequence shown here is derived from an EMBL/GenBank/DDBJ whole genome shotgun (WGS) entry which is preliminary data.</text>
</comment>
<dbReference type="GO" id="GO:0046872">
    <property type="term" value="F:metal ion binding"/>
    <property type="evidence" value="ECO:0007669"/>
    <property type="project" value="UniProtKB-KW"/>
</dbReference>
<dbReference type="PANTHER" id="PTHR43275:SF1">
    <property type="entry name" value="D-MALATE DEHYDROGENASE [DECARBOXYLATING]"/>
    <property type="match status" value="1"/>
</dbReference>
<dbReference type="PANTHER" id="PTHR43275">
    <property type="entry name" value="D-MALATE DEHYDROGENASE [DECARBOXYLATING]"/>
    <property type="match status" value="1"/>
</dbReference>
<reference evidence="9" key="1">
    <citation type="submission" date="2020-04" db="EMBL/GenBank/DDBJ databases">
        <title>Analysis of mating type loci in Filobasidium floriforme.</title>
        <authorList>
            <person name="Nowrousian M."/>
        </authorList>
    </citation>
    <scope>NUCLEOTIDE SEQUENCE</scope>
    <source>
        <strain evidence="9">CBS 6242</strain>
    </source>
</reference>
<protein>
    <recommendedName>
        <fullName evidence="8">Isopropylmalate dehydrogenase-like domain-containing protein</fullName>
    </recommendedName>
</protein>
<dbReference type="SMART" id="SM01329">
    <property type="entry name" value="Iso_dh"/>
    <property type="match status" value="1"/>
</dbReference>
<keyword evidence="5" id="KW-0560">Oxidoreductase</keyword>
<keyword evidence="4" id="KW-0479">Metal-binding</keyword>
<dbReference type="InterPro" id="IPR024084">
    <property type="entry name" value="IsoPropMal-DH-like_dom"/>
</dbReference>
<evidence type="ECO:0000313" key="9">
    <source>
        <dbReference type="EMBL" id="KAG7529373.1"/>
    </source>
</evidence>
<proteinExistence type="inferred from homology"/>
<evidence type="ECO:0000256" key="3">
    <source>
        <dbReference type="ARBA" id="ARBA00007769"/>
    </source>
</evidence>
<dbReference type="Proteomes" id="UP000812966">
    <property type="component" value="Unassembled WGS sequence"/>
</dbReference>
<evidence type="ECO:0000256" key="4">
    <source>
        <dbReference type="ARBA" id="ARBA00022723"/>
    </source>
</evidence>
<evidence type="ECO:0000259" key="8">
    <source>
        <dbReference type="SMART" id="SM01329"/>
    </source>
</evidence>
<dbReference type="GO" id="GO:0016491">
    <property type="term" value="F:oxidoreductase activity"/>
    <property type="evidence" value="ECO:0007669"/>
    <property type="project" value="UniProtKB-KW"/>
</dbReference>
<dbReference type="EMBL" id="JABELV010000153">
    <property type="protein sequence ID" value="KAG7529373.1"/>
    <property type="molecule type" value="Genomic_DNA"/>
</dbReference>
<gene>
    <name evidence="9" type="ORF">FFLO_05725</name>
</gene>
<accession>A0A8K0JGC5</accession>
<evidence type="ECO:0000256" key="1">
    <source>
        <dbReference type="ARBA" id="ARBA00001936"/>
    </source>
</evidence>
<dbReference type="Gene3D" id="3.40.718.10">
    <property type="entry name" value="Isopropylmalate Dehydrogenase"/>
    <property type="match status" value="1"/>
</dbReference>
<feature type="domain" description="Isopropylmalate dehydrogenase-like" evidence="8">
    <location>
        <begin position="1"/>
        <end position="327"/>
    </location>
</feature>